<dbReference type="PROSITE" id="PS51194">
    <property type="entry name" value="HELICASE_CTER"/>
    <property type="match status" value="1"/>
</dbReference>
<dbReference type="Gene3D" id="3.40.50.300">
    <property type="entry name" value="P-loop containing nucleotide triphosphate hydrolases"/>
    <property type="match status" value="2"/>
</dbReference>
<dbReference type="GO" id="GO:0005524">
    <property type="term" value="F:ATP binding"/>
    <property type="evidence" value="ECO:0007669"/>
    <property type="project" value="UniProtKB-KW"/>
</dbReference>
<evidence type="ECO:0000313" key="9">
    <source>
        <dbReference type="Proteomes" id="UP000191931"/>
    </source>
</evidence>
<dbReference type="GO" id="GO:0055087">
    <property type="term" value="C:Ski complex"/>
    <property type="evidence" value="ECO:0007669"/>
    <property type="project" value="TreeGrafter"/>
</dbReference>
<evidence type="ECO:0000256" key="2">
    <source>
        <dbReference type="ARBA" id="ARBA00022801"/>
    </source>
</evidence>
<dbReference type="STRING" id="1246637.MTBBW1_1670009"/>
<dbReference type="GO" id="GO:0070478">
    <property type="term" value="P:nuclear-transcribed mRNA catabolic process, 3'-5' exonucleolytic nonsense-mediated decay"/>
    <property type="evidence" value="ECO:0007669"/>
    <property type="project" value="TreeGrafter"/>
</dbReference>
<dbReference type="EMBL" id="FWEV01000076">
    <property type="protein sequence ID" value="SLM28993.1"/>
    <property type="molecule type" value="Genomic_DNA"/>
</dbReference>
<keyword evidence="9" id="KW-1185">Reference proteome</keyword>
<feature type="region of interest" description="Disordered" evidence="5">
    <location>
        <begin position="87"/>
        <end position="116"/>
    </location>
</feature>
<evidence type="ECO:0000256" key="3">
    <source>
        <dbReference type="ARBA" id="ARBA00022806"/>
    </source>
</evidence>
<dbReference type="SMART" id="SM00487">
    <property type="entry name" value="DEXDc"/>
    <property type="match status" value="1"/>
</dbReference>
<sequence length="737" mass="82894">MKKRYYKNSKQTIRHNDFPHIKPAADKELKSVFSKIGIPGTSNFSPDRFQLQAISAIGDSDCLVTAPTGSGKTWIAEEAARKIIDNPQKKSTVTQAGNPEQPFSTITNSESNAEPKTENRGKIWYATPLKALTNSIYMRFAHIFGKDKVGILTGDTKENADATIIIGTTEILRNQLYDAMFTGENLKCDLVILDEAHYLGDTERGVVWEEIIIYLPVRIPLLMLSATIGNPEHLSGWLETIRGRECKIIQENKRPVPLFPLFLHPSGTLQPLLKNGFQPGKKALMHKTTLDFLKLESPPQIAPTGRLPRFSDILRVLKKFDLLPAIFFLKSRADCDHAIRLCNSELISKEPDRQDALFRRMAELIGENGHLSRHLQREQVEKTATASHHSGHLPAWKVVVETLMSEGLLDAMFATSTVAAGVNFPARSVVILNSDRFNGKDFLPLTASEFQQMTGRAGRRGMDNIGFAIVTPGKFMDIRHASRMVSAPPADVQSQLRIDFSMVLNLLLSHTPEQIRELLKKSFASYMLNKGSRGKYARKLYGRELEFLWDDFLAHLSFLKDEGFVTDDGQLTEDGIWASKLRIDSPLMVAHCIREGLLPRRDPMLLCAFMASFVNEKEFDDSLLPLKLLPRKLTQGFSKLKKELRPFTSRMIRNGFHVPGIYLQPAATMLSWAQDEPWENAVKRSSMAEGDLARLVLRTGENLRQLSGLRQTFPDIAKNSEEACELILKEPVVISFV</sequence>
<accession>A0A1W1H964</accession>
<keyword evidence="4" id="KW-0067">ATP-binding</keyword>
<dbReference type="InterPro" id="IPR011545">
    <property type="entry name" value="DEAD/DEAH_box_helicase_dom"/>
</dbReference>
<gene>
    <name evidence="8" type="ORF">MTBBW1_1670009</name>
</gene>
<dbReference type="GO" id="GO:0003676">
    <property type="term" value="F:nucleic acid binding"/>
    <property type="evidence" value="ECO:0007669"/>
    <property type="project" value="InterPro"/>
</dbReference>
<dbReference type="AlphaFoldDB" id="A0A1W1H964"/>
<keyword evidence="1" id="KW-0547">Nucleotide-binding</keyword>
<dbReference type="Gene3D" id="1.10.3380.30">
    <property type="match status" value="1"/>
</dbReference>
<dbReference type="InterPro" id="IPR050699">
    <property type="entry name" value="RNA-DNA_Helicase"/>
</dbReference>
<dbReference type="InterPro" id="IPR027417">
    <property type="entry name" value="P-loop_NTPase"/>
</dbReference>
<feature type="compositionally biased region" description="Polar residues" evidence="5">
    <location>
        <begin position="89"/>
        <end position="112"/>
    </location>
</feature>
<dbReference type="SMART" id="SM01142">
    <property type="entry name" value="DSHCT"/>
    <property type="match status" value="1"/>
</dbReference>
<evidence type="ECO:0000259" key="7">
    <source>
        <dbReference type="PROSITE" id="PS51194"/>
    </source>
</evidence>
<organism evidence="8 9">
    <name type="scientific">Desulfamplus magnetovallimortis</name>
    <dbReference type="NCBI Taxonomy" id="1246637"/>
    <lineage>
        <taxon>Bacteria</taxon>
        <taxon>Pseudomonadati</taxon>
        <taxon>Thermodesulfobacteriota</taxon>
        <taxon>Desulfobacteria</taxon>
        <taxon>Desulfobacterales</taxon>
        <taxon>Desulfobacteraceae</taxon>
        <taxon>Desulfamplus</taxon>
    </lineage>
</organism>
<reference evidence="8 9" key="1">
    <citation type="submission" date="2017-03" db="EMBL/GenBank/DDBJ databases">
        <authorList>
            <person name="Afonso C.L."/>
            <person name="Miller P.J."/>
            <person name="Scott M.A."/>
            <person name="Spackman E."/>
            <person name="Goraichik I."/>
            <person name="Dimitrov K.M."/>
            <person name="Suarez D.L."/>
            <person name="Swayne D.E."/>
        </authorList>
    </citation>
    <scope>NUCLEOTIDE SEQUENCE [LARGE SCALE GENOMIC DNA]</scope>
    <source>
        <strain evidence="8">PRJEB14757</strain>
    </source>
</reference>
<feature type="domain" description="Helicase ATP-binding" evidence="6">
    <location>
        <begin position="53"/>
        <end position="246"/>
    </location>
</feature>
<dbReference type="OrthoDB" id="9807155at2"/>
<feature type="domain" description="Helicase C-terminal" evidence="7">
    <location>
        <begin position="334"/>
        <end position="519"/>
    </location>
</feature>
<dbReference type="Pfam" id="PF08148">
    <property type="entry name" value="DSHCT"/>
    <property type="match status" value="1"/>
</dbReference>
<proteinExistence type="predicted"/>
<dbReference type="InterPro" id="IPR012961">
    <property type="entry name" value="Ski2/MTR4_C"/>
</dbReference>
<name>A0A1W1H964_9BACT</name>
<dbReference type="SUPFAM" id="SSF52540">
    <property type="entry name" value="P-loop containing nucleoside triphosphate hydrolases"/>
    <property type="match status" value="1"/>
</dbReference>
<dbReference type="Pfam" id="PF00270">
    <property type="entry name" value="DEAD"/>
    <property type="match status" value="1"/>
</dbReference>
<dbReference type="InterPro" id="IPR001650">
    <property type="entry name" value="Helicase_C-like"/>
</dbReference>
<dbReference type="RefSeq" id="WP_080805609.1">
    <property type="nucleotide sequence ID" value="NZ_LT828551.1"/>
</dbReference>
<dbReference type="SMART" id="SM00490">
    <property type="entry name" value="HELICc"/>
    <property type="match status" value="1"/>
</dbReference>
<dbReference type="InterPro" id="IPR014001">
    <property type="entry name" value="Helicase_ATP-bd"/>
</dbReference>
<evidence type="ECO:0000256" key="1">
    <source>
        <dbReference type="ARBA" id="ARBA00022741"/>
    </source>
</evidence>
<dbReference type="PANTHER" id="PTHR12131">
    <property type="entry name" value="ATP-DEPENDENT RNA AND DNA HELICASE"/>
    <property type="match status" value="1"/>
</dbReference>
<evidence type="ECO:0000256" key="4">
    <source>
        <dbReference type="ARBA" id="ARBA00022840"/>
    </source>
</evidence>
<evidence type="ECO:0000313" key="8">
    <source>
        <dbReference type="EMBL" id="SLM28993.1"/>
    </source>
</evidence>
<protein>
    <submittedName>
        <fullName evidence="8">DEAD/DEAH box helicase domain protein</fullName>
    </submittedName>
</protein>
<evidence type="ECO:0000259" key="6">
    <source>
        <dbReference type="PROSITE" id="PS51192"/>
    </source>
</evidence>
<dbReference type="Proteomes" id="UP000191931">
    <property type="component" value="Unassembled WGS sequence"/>
</dbReference>
<keyword evidence="2" id="KW-0378">Hydrolase</keyword>
<dbReference type="GO" id="GO:0004386">
    <property type="term" value="F:helicase activity"/>
    <property type="evidence" value="ECO:0007669"/>
    <property type="project" value="UniProtKB-KW"/>
</dbReference>
<keyword evidence="3 8" id="KW-0347">Helicase</keyword>
<dbReference type="PROSITE" id="PS51192">
    <property type="entry name" value="HELICASE_ATP_BIND_1"/>
    <property type="match status" value="1"/>
</dbReference>
<evidence type="ECO:0000256" key="5">
    <source>
        <dbReference type="SAM" id="MobiDB-lite"/>
    </source>
</evidence>
<dbReference type="GO" id="GO:0016787">
    <property type="term" value="F:hydrolase activity"/>
    <property type="evidence" value="ECO:0007669"/>
    <property type="project" value="UniProtKB-KW"/>
</dbReference>
<dbReference type="PANTHER" id="PTHR12131:SF1">
    <property type="entry name" value="ATP-DEPENDENT RNA HELICASE SUPV3L1, MITOCHONDRIAL-RELATED"/>
    <property type="match status" value="1"/>
</dbReference>
<dbReference type="CDD" id="cd17921">
    <property type="entry name" value="DEXHc_Ski2"/>
    <property type="match status" value="1"/>
</dbReference>